<keyword evidence="2" id="KW-1185">Reference proteome</keyword>
<keyword evidence="1" id="KW-0175">Coiled coil</keyword>
<accession>A0A915K3Q4</accession>
<dbReference type="WBParaSite" id="nRc.2.0.1.t32464-RA">
    <property type="protein sequence ID" value="nRc.2.0.1.t32464-RA"/>
    <property type="gene ID" value="nRc.2.0.1.g32464"/>
</dbReference>
<reference evidence="3" key="1">
    <citation type="submission" date="2022-11" db="UniProtKB">
        <authorList>
            <consortium name="WormBaseParasite"/>
        </authorList>
    </citation>
    <scope>IDENTIFICATION</scope>
</reference>
<organism evidence="2 3">
    <name type="scientific">Romanomermis culicivorax</name>
    <name type="common">Nematode worm</name>
    <dbReference type="NCBI Taxonomy" id="13658"/>
    <lineage>
        <taxon>Eukaryota</taxon>
        <taxon>Metazoa</taxon>
        <taxon>Ecdysozoa</taxon>
        <taxon>Nematoda</taxon>
        <taxon>Enoplea</taxon>
        <taxon>Dorylaimia</taxon>
        <taxon>Mermithida</taxon>
        <taxon>Mermithoidea</taxon>
        <taxon>Mermithidae</taxon>
        <taxon>Romanomermis</taxon>
    </lineage>
</organism>
<name>A0A915K3Q4_ROMCU</name>
<dbReference type="AlphaFoldDB" id="A0A915K3Q4"/>
<evidence type="ECO:0000313" key="3">
    <source>
        <dbReference type="WBParaSite" id="nRc.2.0.1.t32464-RA"/>
    </source>
</evidence>
<proteinExistence type="predicted"/>
<evidence type="ECO:0000256" key="1">
    <source>
        <dbReference type="SAM" id="Coils"/>
    </source>
</evidence>
<feature type="coiled-coil region" evidence="1">
    <location>
        <begin position="1"/>
        <end position="39"/>
    </location>
</feature>
<sequence length="63" mass="7354">MEAKMQQQEIEEQKVQTLMDEAATKMSEIDVRLDKMQETSQEIAVWSKDPKADDLQAKWEALQ</sequence>
<evidence type="ECO:0000313" key="2">
    <source>
        <dbReference type="Proteomes" id="UP000887565"/>
    </source>
</evidence>
<dbReference type="Proteomes" id="UP000887565">
    <property type="component" value="Unplaced"/>
</dbReference>
<protein>
    <submittedName>
        <fullName evidence="3">Uncharacterized protein</fullName>
    </submittedName>
</protein>